<evidence type="ECO:0008006" key="11">
    <source>
        <dbReference type="Google" id="ProtNLM"/>
    </source>
</evidence>
<dbReference type="InterPro" id="IPR039187">
    <property type="entry name" value="SNO_AAA"/>
</dbReference>
<comment type="similarity">
    <text evidence="2">Belongs to the SBNO family.</text>
</comment>
<feature type="compositionally biased region" description="Polar residues" evidence="5">
    <location>
        <begin position="687"/>
        <end position="696"/>
    </location>
</feature>
<dbReference type="GO" id="GO:0031490">
    <property type="term" value="F:chromatin DNA binding"/>
    <property type="evidence" value="ECO:0007669"/>
    <property type="project" value="TreeGrafter"/>
</dbReference>
<evidence type="ECO:0000313" key="9">
    <source>
        <dbReference type="EnsemblMetazoa" id="XP_032457239"/>
    </source>
</evidence>
<dbReference type="Pfam" id="PF13871">
    <property type="entry name" value="Helicase_C_4"/>
    <property type="match status" value="2"/>
</dbReference>
<feature type="domain" description="SBNO alpha/beta" evidence="8">
    <location>
        <begin position="990"/>
        <end position="1116"/>
    </location>
</feature>
<dbReference type="GO" id="GO:0042393">
    <property type="term" value="F:histone binding"/>
    <property type="evidence" value="ECO:0007669"/>
    <property type="project" value="TreeGrafter"/>
</dbReference>
<sequence>MSDESSGSEFDDNEDPDKIQVPGGGKDLATAAGITLTKDENLANLAINSNTNLLYKEKKKMLLTNNIDTTYNTIHQAGFSQSVGNKFIGSHQSDQMNKSEKNLGVDNTLRYLPGMMEIPSSNSTTFLQSKGVSNTWINSDSNNKNTQIVIPEEEDVDDEEMRIAETYADYMPAKLKLGRKHPDPVVETASLSSVEPTDVWYKFSIPDETILSGALSALQLESITYASQQHEHLLPDGSRAGFLIGDGAGVGKGRTIAGIIFENYLKGRKRAIWISVSNDLKYDAERDLKDIGASKIEVHALNKFKYTKISSTANGNVKKGVIFSTYAALIGESSQTGGKYKSRIKQLLQWCGQDFDGIIIFDECHRAKNLCPSGSSKPTKTGLTVLELQNKLPKARVVYASATGASEPRNMAYMVRLGMWGKGTPFPDFSDFITAVDKRGVGVMEIVAMDLKLRGMYIARQLSFHGVTFKIDEVSLSNEFIKLYDDAVKLWVEAMERFQRAADLIDAENRMKKTMWGQFWSSHQRFFKYMCIAAKVKHAINVAREAVKCGKCVVIGLQSTGEARTLEQLEKDDGELNDFVSTAKGVLQTLVEKHFPAPDRSRIHRVLGLNMTQKLKSEEKKEQDSKNYNINNKRKFDRQTSQSAKKKSYVWSTERNLSDEEKRNGHNSSTEFKLSRSDSEEDILSNGEISNPSSDYNPFDSDSDSDVDPWDRRKKKATIKQKKISKKTCNYQNKVEGMLTEKVCNNYGNKCNKSEISVIDEITILDAEPQSLTPSKVSIELACRMKDELLVKIDKLGEKLPPNTLDQLIDELGGPENVAEMTGRKGRIVQTEDGAIQYESRSEVDIPLETLNLIEKQRSESALVPPPQDYMGDFFKDVAEALIGVGLIYKIPNIPRELSLDKDYNNISKFLNRILGMPVELQNRLFKYFTDTLHAIIGQAKKNGRFDMGILDLGTSGERISRVRLFRFLRKHATGIAPTELHVVQVERGIHWSEAIERCNSLTGSKEGFYLSHQVRNGKQTAILAVAIESDGRNKQQKNESKKNQLFMLYRPNTGLQLRQETLDELERKYKKVSSEEVKFHWILQYNASCSTCSHAYWRGNCKNISMGVDCEVGLRRRIYNILAGSVLSVWSRVENILSTRSSNDSKMQVIRLRTEDNIKIVGTLIPKRCIECLQQALAADAEKVEEQHF</sequence>
<proteinExistence type="inferred from homology"/>
<dbReference type="CTD" id="20622"/>
<organism evidence="9 10">
    <name type="scientific">Nasonia vitripennis</name>
    <name type="common">Parasitic wasp</name>
    <dbReference type="NCBI Taxonomy" id="7425"/>
    <lineage>
        <taxon>Eukaryota</taxon>
        <taxon>Metazoa</taxon>
        <taxon>Ecdysozoa</taxon>
        <taxon>Arthropoda</taxon>
        <taxon>Hexapoda</taxon>
        <taxon>Insecta</taxon>
        <taxon>Pterygota</taxon>
        <taxon>Neoptera</taxon>
        <taxon>Endopterygota</taxon>
        <taxon>Hymenoptera</taxon>
        <taxon>Apocrita</taxon>
        <taxon>Proctotrupomorpha</taxon>
        <taxon>Chalcidoidea</taxon>
        <taxon>Pteromalidae</taxon>
        <taxon>Pteromalinae</taxon>
        <taxon>Nasonia</taxon>
    </lineage>
</organism>
<accession>A0A7M7R4B3</accession>
<dbReference type="InterPro" id="IPR057332">
    <property type="entry name" value="SBNO_a/b_dom"/>
</dbReference>
<name>A0A7M7R4B3_NASVI</name>
<evidence type="ECO:0000256" key="1">
    <source>
        <dbReference type="ARBA" id="ARBA00004123"/>
    </source>
</evidence>
<dbReference type="FunFam" id="3.40.50.300:FF:000282">
    <property type="entry name" value="Strawberry notch homolog 1 (Drosophila)"/>
    <property type="match status" value="1"/>
</dbReference>
<dbReference type="GO" id="GO:0006355">
    <property type="term" value="P:regulation of DNA-templated transcription"/>
    <property type="evidence" value="ECO:0007669"/>
    <property type="project" value="InterPro"/>
</dbReference>
<dbReference type="Pfam" id="PF13872">
    <property type="entry name" value="AAA_34"/>
    <property type="match status" value="1"/>
</dbReference>
<keyword evidence="4" id="KW-0539">Nucleus</keyword>
<feature type="domain" description="Strawberry notch AAA" evidence="7">
    <location>
        <begin position="180"/>
        <end position="485"/>
    </location>
</feature>
<reference evidence="9" key="1">
    <citation type="submission" date="2021-01" db="UniProtKB">
        <authorList>
            <consortium name="EnsemblMetazoa"/>
        </authorList>
    </citation>
    <scope>IDENTIFICATION</scope>
</reference>
<dbReference type="InterPro" id="IPR026937">
    <property type="entry name" value="SBNO_Helicase_C_dom"/>
</dbReference>
<dbReference type="GO" id="GO:0009967">
    <property type="term" value="P:positive regulation of signal transduction"/>
    <property type="evidence" value="ECO:0007669"/>
    <property type="project" value="UniProtKB-ARBA"/>
</dbReference>
<evidence type="ECO:0000259" key="7">
    <source>
        <dbReference type="Pfam" id="PF13872"/>
    </source>
</evidence>
<dbReference type="PANTHER" id="PTHR12706">
    <property type="entry name" value="STRAWBERRY NOTCH-RELATED"/>
    <property type="match status" value="1"/>
</dbReference>
<protein>
    <recommendedName>
        <fullName evidence="11">Protein strawberry notch</fullName>
    </recommendedName>
</protein>
<dbReference type="Gene3D" id="3.40.50.300">
    <property type="entry name" value="P-loop containing nucleotide triphosphate hydrolases"/>
    <property type="match status" value="1"/>
</dbReference>
<evidence type="ECO:0000256" key="2">
    <source>
        <dbReference type="ARBA" id="ARBA00006992"/>
    </source>
</evidence>
<dbReference type="RefSeq" id="XP_032457239.1">
    <property type="nucleotide sequence ID" value="XM_032601348.1"/>
</dbReference>
<keyword evidence="10" id="KW-1185">Reference proteome</keyword>
<dbReference type="Pfam" id="PF25373">
    <property type="entry name" value="SBNO"/>
    <property type="match status" value="1"/>
</dbReference>
<feature type="domain" description="Strawberry notch helicase C" evidence="6">
    <location>
        <begin position="803"/>
        <end position="858"/>
    </location>
</feature>
<dbReference type="GO" id="GO:0005634">
    <property type="term" value="C:nucleus"/>
    <property type="evidence" value="ECO:0007669"/>
    <property type="project" value="UniProtKB-SubCell"/>
</dbReference>
<dbReference type="InterPro" id="IPR027417">
    <property type="entry name" value="P-loop_NTPase"/>
</dbReference>
<dbReference type="PANTHER" id="PTHR12706:SF30">
    <property type="entry name" value="PROTEIN STRAWBERRY NOTCH-RELATED"/>
    <property type="match status" value="1"/>
</dbReference>
<evidence type="ECO:0000313" key="10">
    <source>
        <dbReference type="Proteomes" id="UP000002358"/>
    </source>
</evidence>
<evidence type="ECO:0000259" key="8">
    <source>
        <dbReference type="Pfam" id="PF25373"/>
    </source>
</evidence>
<evidence type="ECO:0000256" key="5">
    <source>
        <dbReference type="SAM" id="MobiDB-lite"/>
    </source>
</evidence>
<dbReference type="InterPro" id="IPR026741">
    <property type="entry name" value="SNO"/>
</dbReference>
<feature type="compositionally biased region" description="Basic and acidic residues" evidence="5">
    <location>
        <begin position="615"/>
        <end position="625"/>
    </location>
</feature>
<dbReference type="GeneID" id="103317675"/>
<dbReference type="Proteomes" id="UP000002358">
    <property type="component" value="Unassembled WGS sequence"/>
</dbReference>
<feature type="region of interest" description="Disordered" evidence="5">
    <location>
        <begin position="1"/>
        <end position="26"/>
    </location>
</feature>
<dbReference type="AlphaFoldDB" id="A0A7M7R4B3"/>
<comment type="subcellular location">
    <subcellularLocation>
        <location evidence="1">Nucleus</location>
    </subcellularLocation>
</comment>
<feature type="domain" description="Strawberry notch helicase C" evidence="6">
    <location>
        <begin position="868"/>
        <end position="952"/>
    </location>
</feature>
<evidence type="ECO:0000259" key="6">
    <source>
        <dbReference type="Pfam" id="PF13871"/>
    </source>
</evidence>
<keyword evidence="3" id="KW-0175">Coiled coil</keyword>
<dbReference type="EnsemblMetazoa" id="XM_032601348">
    <property type="protein sequence ID" value="XP_032457239"/>
    <property type="gene ID" value="LOC103317675"/>
</dbReference>
<evidence type="ECO:0000256" key="4">
    <source>
        <dbReference type="ARBA" id="ARBA00023242"/>
    </source>
</evidence>
<feature type="region of interest" description="Disordered" evidence="5">
    <location>
        <begin position="614"/>
        <end position="717"/>
    </location>
</feature>
<evidence type="ECO:0000256" key="3">
    <source>
        <dbReference type="ARBA" id="ARBA00023054"/>
    </source>
</evidence>
<dbReference type="SUPFAM" id="SSF52540">
    <property type="entry name" value="P-loop containing nucleoside triphosphate hydrolases"/>
    <property type="match status" value="1"/>
</dbReference>